<dbReference type="PROSITE" id="PS00107">
    <property type="entry name" value="PROTEIN_KINASE_ATP"/>
    <property type="match status" value="1"/>
</dbReference>
<feature type="binding site" evidence="12">
    <location>
        <position position="508"/>
    </location>
    <ligand>
        <name>ATP</name>
        <dbReference type="ChEBI" id="CHEBI:30616"/>
    </ligand>
</feature>
<dbReference type="FunFam" id="3.40.50.2300:FF:000063">
    <property type="entry name" value="Gamma-aminobutyric acid type B receptor subunit"/>
    <property type="match status" value="1"/>
</dbReference>
<evidence type="ECO:0000256" key="9">
    <source>
        <dbReference type="ARBA" id="ARBA00023180"/>
    </source>
</evidence>
<keyword evidence="8" id="KW-0675">Receptor</keyword>
<dbReference type="GO" id="GO:0004965">
    <property type="term" value="F:G protein-coupled GABA receptor activity"/>
    <property type="evidence" value="ECO:0007669"/>
    <property type="project" value="InterPro"/>
</dbReference>
<evidence type="ECO:0000256" key="11">
    <source>
        <dbReference type="ARBA" id="ARBA00073785"/>
    </source>
</evidence>
<evidence type="ECO:0000256" key="8">
    <source>
        <dbReference type="ARBA" id="ARBA00023170"/>
    </source>
</evidence>
<organism evidence="15 16">
    <name type="scientific">Acanthoscelides obtectus</name>
    <name type="common">Bean weevil</name>
    <name type="synonym">Bruchus obtectus</name>
    <dbReference type="NCBI Taxonomy" id="200917"/>
    <lineage>
        <taxon>Eukaryota</taxon>
        <taxon>Metazoa</taxon>
        <taxon>Ecdysozoa</taxon>
        <taxon>Arthropoda</taxon>
        <taxon>Hexapoda</taxon>
        <taxon>Insecta</taxon>
        <taxon>Pterygota</taxon>
        <taxon>Neoptera</taxon>
        <taxon>Endopterygota</taxon>
        <taxon>Coleoptera</taxon>
        <taxon>Polyphaga</taxon>
        <taxon>Cucujiformia</taxon>
        <taxon>Chrysomeloidea</taxon>
        <taxon>Chrysomelidae</taxon>
        <taxon>Bruchinae</taxon>
        <taxon>Bruchini</taxon>
        <taxon>Acanthoscelides</taxon>
    </lineage>
</organism>
<accession>A0A9P0LQN8</accession>
<evidence type="ECO:0000256" key="4">
    <source>
        <dbReference type="ARBA" id="ARBA00022729"/>
    </source>
</evidence>
<dbReference type="EMBL" id="CAKOFQ010007385">
    <property type="protein sequence ID" value="CAH1999978.1"/>
    <property type="molecule type" value="Genomic_DNA"/>
</dbReference>
<keyword evidence="5 13" id="KW-1133">Transmembrane helix</keyword>
<comment type="caution">
    <text evidence="15">The sequence shown here is derived from an EMBL/GenBank/DDBJ whole genome shotgun (WGS) entry which is preliminary data.</text>
</comment>
<evidence type="ECO:0000256" key="6">
    <source>
        <dbReference type="ARBA" id="ARBA00023040"/>
    </source>
</evidence>
<dbReference type="CDD" id="cd06366">
    <property type="entry name" value="PBP1_GABAb_receptor"/>
    <property type="match status" value="1"/>
</dbReference>
<dbReference type="OrthoDB" id="4062651at2759"/>
<dbReference type="Gene3D" id="3.30.200.20">
    <property type="entry name" value="Phosphorylase Kinase, domain 1"/>
    <property type="match status" value="1"/>
</dbReference>
<dbReference type="InterPro" id="IPR017441">
    <property type="entry name" value="Protein_kinase_ATP_BS"/>
</dbReference>
<keyword evidence="2" id="KW-1003">Cell membrane</keyword>
<protein>
    <recommendedName>
        <fullName evidence="11">Gamma-aminobutyric acid type B receptor subunit 2</fullName>
    </recommendedName>
</protein>
<dbReference type="GO" id="GO:0038039">
    <property type="term" value="C:G protein-coupled receptor heterodimeric complex"/>
    <property type="evidence" value="ECO:0007669"/>
    <property type="project" value="TreeGrafter"/>
</dbReference>
<sequence length="533" mass="60499">MEAAQTAVMAVNKNKTILPDYHLSLLVTDGKCSPDLVMKNFIDFIVLRDYYNKLAGVLGPACSETVEPIAGVSKHYHILVVSYSAEGASFSDRKKYPYFFRTIGENQHYKHVYLSLFKKFQWRRVAALTEDGQKYTEYISLMQEDLEKEKIKFIANKKFPRERKTEDMRWHLEDLKSKRARIIIADVVDDVARVVMCEAYKLEMTAKQGYVWFLPVWLNETWYNTDVFNVNGSEIVNCTTKQMIEAITGYFAMTHAYYAPDDAIMQENITVGQWKEKYKKFTNVNAYAGFAYDAIWTYALALNNLSQTDPEAMSQLHTENTTNQLVRLVEETDFYGVSGRIKFRGGPSRFSVIDIMQWYDGKIHIVGHFHPNLTDGKPEIRGGNLTFNHSAVRWFTPDRKVPQDGALPPPSCAVSTLADVFDVECQTAIIILNVIVAGMLLVTVVGVCYYMKTKSLGLPFDMHSDLDKWEIHRECVCINRKLGEGAFGTVYGGEADLPGKGWTAVAVKTLKGWIDEVLLAAGGQRTSNFIANR</sequence>
<dbReference type="GO" id="GO:0007214">
    <property type="term" value="P:gamma-aminobutyric acid signaling pathway"/>
    <property type="evidence" value="ECO:0007669"/>
    <property type="project" value="TreeGrafter"/>
</dbReference>
<evidence type="ECO:0000313" key="15">
    <source>
        <dbReference type="EMBL" id="CAH1999978.1"/>
    </source>
</evidence>
<dbReference type="GO" id="GO:0005524">
    <property type="term" value="F:ATP binding"/>
    <property type="evidence" value="ECO:0007669"/>
    <property type="project" value="UniProtKB-UniRule"/>
</dbReference>
<dbReference type="Proteomes" id="UP001152888">
    <property type="component" value="Unassembled WGS sequence"/>
</dbReference>
<evidence type="ECO:0000256" key="13">
    <source>
        <dbReference type="SAM" id="Phobius"/>
    </source>
</evidence>
<proteinExistence type="predicted"/>
<dbReference type="PRINTS" id="PR01176">
    <property type="entry name" value="GABABRECEPTR"/>
</dbReference>
<name>A0A9P0LQN8_ACAOB</name>
<keyword evidence="4" id="KW-0732">Signal</keyword>
<keyword evidence="9" id="KW-0325">Glycoprotein</keyword>
<evidence type="ECO:0000259" key="14">
    <source>
        <dbReference type="Pfam" id="PF01094"/>
    </source>
</evidence>
<dbReference type="PANTHER" id="PTHR10519">
    <property type="entry name" value="GABA-B RECEPTOR"/>
    <property type="match status" value="1"/>
</dbReference>
<evidence type="ECO:0000256" key="1">
    <source>
        <dbReference type="ARBA" id="ARBA00004651"/>
    </source>
</evidence>
<feature type="domain" description="Receptor ligand binding region" evidence="14">
    <location>
        <begin position="2"/>
        <end position="358"/>
    </location>
</feature>
<dbReference type="InterPro" id="IPR002455">
    <property type="entry name" value="GPCR3_GABA-B"/>
</dbReference>
<feature type="transmembrane region" description="Helical" evidence="13">
    <location>
        <begin position="428"/>
        <end position="450"/>
    </location>
</feature>
<keyword evidence="16" id="KW-1185">Reference proteome</keyword>
<keyword evidence="12" id="KW-0067">ATP-binding</keyword>
<dbReference type="InterPro" id="IPR011009">
    <property type="entry name" value="Kinase-like_dom_sf"/>
</dbReference>
<dbReference type="Pfam" id="PF01094">
    <property type="entry name" value="ANF_receptor"/>
    <property type="match status" value="1"/>
</dbReference>
<comment type="subcellular location">
    <subcellularLocation>
        <location evidence="1">Cell membrane</location>
        <topology evidence="1">Multi-pass membrane protein</topology>
    </subcellularLocation>
</comment>
<dbReference type="PANTHER" id="PTHR10519:SF74">
    <property type="entry name" value="GAMMA-AMINOBUTYRIC ACID TYPE B RECEPTOR SUBUNIT 2"/>
    <property type="match status" value="1"/>
</dbReference>
<evidence type="ECO:0000256" key="10">
    <source>
        <dbReference type="ARBA" id="ARBA00023224"/>
    </source>
</evidence>
<dbReference type="SUPFAM" id="SSF56112">
    <property type="entry name" value="Protein kinase-like (PK-like)"/>
    <property type="match status" value="1"/>
</dbReference>
<keyword evidence="6" id="KW-0297">G-protein coupled receptor</keyword>
<evidence type="ECO:0000256" key="7">
    <source>
        <dbReference type="ARBA" id="ARBA00023136"/>
    </source>
</evidence>
<evidence type="ECO:0000256" key="2">
    <source>
        <dbReference type="ARBA" id="ARBA00022475"/>
    </source>
</evidence>
<dbReference type="Gene3D" id="3.40.50.2300">
    <property type="match status" value="2"/>
</dbReference>
<evidence type="ECO:0000256" key="12">
    <source>
        <dbReference type="PROSITE-ProRule" id="PRU10141"/>
    </source>
</evidence>
<evidence type="ECO:0000256" key="3">
    <source>
        <dbReference type="ARBA" id="ARBA00022692"/>
    </source>
</evidence>
<gene>
    <name evidence="15" type="ORF">ACAOBT_LOCUS25277</name>
</gene>
<keyword evidence="3 13" id="KW-0812">Transmembrane</keyword>
<keyword evidence="7 13" id="KW-0472">Membrane</keyword>
<dbReference type="InterPro" id="IPR001828">
    <property type="entry name" value="ANF_lig-bd_rcpt"/>
</dbReference>
<evidence type="ECO:0000256" key="5">
    <source>
        <dbReference type="ARBA" id="ARBA00022989"/>
    </source>
</evidence>
<evidence type="ECO:0000313" key="16">
    <source>
        <dbReference type="Proteomes" id="UP001152888"/>
    </source>
</evidence>
<reference evidence="15" key="1">
    <citation type="submission" date="2022-03" db="EMBL/GenBank/DDBJ databases">
        <authorList>
            <person name="Sayadi A."/>
        </authorList>
    </citation>
    <scope>NUCLEOTIDE SEQUENCE</scope>
</reference>
<keyword evidence="10" id="KW-0807">Transducer</keyword>
<keyword evidence="12" id="KW-0547">Nucleotide-binding</keyword>
<dbReference type="InterPro" id="IPR028082">
    <property type="entry name" value="Peripla_BP_I"/>
</dbReference>
<dbReference type="AlphaFoldDB" id="A0A9P0LQN8"/>
<dbReference type="SUPFAM" id="SSF53822">
    <property type="entry name" value="Periplasmic binding protein-like I"/>
    <property type="match status" value="1"/>
</dbReference>